<dbReference type="Pfam" id="PF11799">
    <property type="entry name" value="IMS_C"/>
    <property type="match status" value="1"/>
</dbReference>
<evidence type="ECO:0000313" key="5">
    <source>
        <dbReference type="Proteomes" id="UP000076023"/>
    </source>
</evidence>
<reference evidence="5" key="1">
    <citation type="journal article" date="2017" name="Genome Announc.">
        <title>Draft Genome Sequence of Terrimicrobium sacchariphilum NM-5T, a Facultative Anaerobic Soil Bacterium of the Class Spartobacteria.</title>
        <authorList>
            <person name="Qiu Y.L."/>
            <person name="Tourlousse D.M."/>
            <person name="Matsuura N."/>
            <person name="Ohashi A."/>
            <person name="Sekiguchi Y."/>
        </authorList>
    </citation>
    <scope>NUCLEOTIDE SEQUENCE [LARGE SCALE GENOMIC DNA]</scope>
    <source>
        <strain evidence="5">NM-5</strain>
    </source>
</reference>
<organism evidence="4 5">
    <name type="scientific">Terrimicrobium sacchariphilum</name>
    <dbReference type="NCBI Taxonomy" id="690879"/>
    <lineage>
        <taxon>Bacteria</taxon>
        <taxon>Pseudomonadati</taxon>
        <taxon>Verrucomicrobiota</taxon>
        <taxon>Terrimicrobiia</taxon>
        <taxon>Terrimicrobiales</taxon>
        <taxon>Terrimicrobiaceae</taxon>
        <taxon>Terrimicrobium</taxon>
    </lineage>
</organism>
<dbReference type="InParanoid" id="A0A146GE42"/>
<dbReference type="PANTHER" id="PTHR35369:SF2">
    <property type="entry name" value="BLR3025 PROTEIN"/>
    <property type="match status" value="1"/>
</dbReference>
<dbReference type="AlphaFoldDB" id="A0A146GE42"/>
<dbReference type="OrthoDB" id="187429at2"/>
<protein>
    <submittedName>
        <fullName evidence="4">Nucleotidyltransferase/DNA polymerase</fullName>
    </submittedName>
</protein>
<dbReference type="SUPFAM" id="SSF56672">
    <property type="entry name" value="DNA/RNA polymerases"/>
    <property type="match status" value="1"/>
</dbReference>
<accession>A0A146GE42</accession>
<dbReference type="Gene3D" id="3.30.70.270">
    <property type="match status" value="1"/>
</dbReference>
<dbReference type="Pfam" id="PF00817">
    <property type="entry name" value="IMS"/>
    <property type="match status" value="1"/>
</dbReference>
<evidence type="ECO:0000313" key="4">
    <source>
        <dbReference type="EMBL" id="GAT35570.1"/>
    </source>
</evidence>
<proteinExistence type="inferred from homology"/>
<dbReference type="InterPro" id="IPR050356">
    <property type="entry name" value="SulA_CellDiv_inhibitor"/>
</dbReference>
<dbReference type="GO" id="GO:0003684">
    <property type="term" value="F:damaged DNA binding"/>
    <property type="evidence" value="ECO:0007669"/>
    <property type="project" value="InterPro"/>
</dbReference>
<dbReference type="RefSeq" id="WP_075081367.1">
    <property type="nucleotide sequence ID" value="NZ_BDCO01000003.1"/>
</dbReference>
<comment type="similarity">
    <text evidence="1">Belongs to the DNA polymerase type-Y family.</text>
</comment>
<evidence type="ECO:0000259" key="3">
    <source>
        <dbReference type="PROSITE" id="PS50173"/>
    </source>
</evidence>
<keyword evidence="5" id="KW-1185">Reference proteome</keyword>
<name>A0A146GE42_TERSA</name>
<dbReference type="GO" id="GO:0016740">
    <property type="term" value="F:transferase activity"/>
    <property type="evidence" value="ECO:0007669"/>
    <property type="project" value="UniProtKB-KW"/>
</dbReference>
<dbReference type="InterPro" id="IPR043128">
    <property type="entry name" value="Rev_trsase/Diguanyl_cyclase"/>
</dbReference>
<dbReference type="Gene3D" id="3.40.1170.60">
    <property type="match status" value="1"/>
</dbReference>
<dbReference type="InterPro" id="IPR001126">
    <property type="entry name" value="UmuC"/>
</dbReference>
<comment type="caution">
    <text evidence="4">The sequence shown here is derived from an EMBL/GenBank/DDBJ whole genome shotgun (WGS) entry which is preliminary data.</text>
</comment>
<evidence type="ECO:0000256" key="1">
    <source>
        <dbReference type="ARBA" id="ARBA00010945"/>
    </source>
</evidence>
<dbReference type="InterPro" id="IPR043502">
    <property type="entry name" value="DNA/RNA_pol_sf"/>
</dbReference>
<dbReference type="EMBL" id="BDCO01000003">
    <property type="protein sequence ID" value="GAT35570.1"/>
    <property type="molecule type" value="Genomic_DNA"/>
</dbReference>
<dbReference type="STRING" id="690879.TSACC_3641"/>
<dbReference type="GO" id="GO:0006281">
    <property type="term" value="P:DNA repair"/>
    <property type="evidence" value="ECO:0007669"/>
    <property type="project" value="InterPro"/>
</dbReference>
<dbReference type="InterPro" id="IPR017961">
    <property type="entry name" value="DNA_pol_Y-fam_little_finger"/>
</dbReference>
<sequence length="485" mass="54084">MYAAVHLPTFHLQAALRWREELWAVPAAVVDTQDGCICERNLPAAARDISAGMPVALALARCAELKVFSIFPAKEAALSVLLQDIALSHSPFVEATQPDIVVLDWRGVLHQIDWHTQGDHLLKDLQAAGLKATVGVAPTPDVAILAARETDAVSVVRDRGEYLGPLPLSHLTSDARMLAVLEDWGIHTIGQFLRLPKADVIARLGAGAEEMWRVANGRTQRPLKLVAPPEVYREAFDFEHVVETTAPLLFLLRRFVDQLSARLQVRYVVASQMILRLPLDDGETYERVFSIPEPTSEADVMFRTLETHLDQLTLPQQPVGLSLEIEAVEPTRQQFGLFGTRLRDPNRFGHTLARIGALVGVREVGFPVPQDTHKPDSYQLAPRVAWNAEETGESNREWLGLPLQRCRPAIAATVETKNSCPVRIASSLADGRITEALGPYRLSGHWWDPAAWQQEEWDIALGDGLYRIVRRDGQWWVEGCYERVC</sequence>
<keyword evidence="2" id="KW-0227">DNA damage</keyword>
<dbReference type="PROSITE" id="PS50173">
    <property type="entry name" value="UMUC"/>
    <property type="match status" value="1"/>
</dbReference>
<keyword evidence="4" id="KW-0808">Transferase</keyword>
<gene>
    <name evidence="4" type="ORF">TSACC_3641</name>
</gene>
<evidence type="ECO:0000256" key="2">
    <source>
        <dbReference type="ARBA" id="ARBA00022763"/>
    </source>
</evidence>
<feature type="domain" description="UmuC" evidence="3">
    <location>
        <begin position="2"/>
        <end position="148"/>
    </location>
</feature>
<dbReference type="Proteomes" id="UP000076023">
    <property type="component" value="Unassembled WGS sequence"/>
</dbReference>
<dbReference type="PANTHER" id="PTHR35369">
    <property type="entry name" value="BLR3025 PROTEIN-RELATED"/>
    <property type="match status" value="1"/>
</dbReference>
<dbReference type="CDD" id="cd03468">
    <property type="entry name" value="PolY_like"/>
    <property type="match status" value="1"/>
</dbReference>